<evidence type="ECO:0000256" key="3">
    <source>
        <dbReference type="ARBA" id="ARBA00022692"/>
    </source>
</evidence>
<organism evidence="8 9">
    <name type="scientific">Coffea canephora</name>
    <name type="common">Robusta coffee</name>
    <dbReference type="NCBI Taxonomy" id="49390"/>
    <lineage>
        <taxon>Eukaryota</taxon>
        <taxon>Viridiplantae</taxon>
        <taxon>Streptophyta</taxon>
        <taxon>Embryophyta</taxon>
        <taxon>Tracheophyta</taxon>
        <taxon>Spermatophyta</taxon>
        <taxon>Magnoliopsida</taxon>
        <taxon>eudicotyledons</taxon>
        <taxon>Gunneridae</taxon>
        <taxon>Pentapetalae</taxon>
        <taxon>asterids</taxon>
        <taxon>lamiids</taxon>
        <taxon>Gentianales</taxon>
        <taxon>Rubiaceae</taxon>
        <taxon>Ixoroideae</taxon>
        <taxon>Gardenieae complex</taxon>
        <taxon>Bertiereae - Coffeeae clade</taxon>
        <taxon>Coffeeae</taxon>
        <taxon>Coffea</taxon>
    </lineage>
</organism>
<reference evidence="9" key="1">
    <citation type="journal article" date="2014" name="Science">
        <title>The coffee genome provides insight into the convergent evolution of caffeine biosynthesis.</title>
        <authorList>
            <person name="Denoeud F."/>
            <person name="Carretero-Paulet L."/>
            <person name="Dereeper A."/>
            <person name="Droc G."/>
            <person name="Guyot R."/>
            <person name="Pietrella M."/>
            <person name="Zheng C."/>
            <person name="Alberti A."/>
            <person name="Anthony F."/>
            <person name="Aprea G."/>
            <person name="Aury J.M."/>
            <person name="Bento P."/>
            <person name="Bernard M."/>
            <person name="Bocs S."/>
            <person name="Campa C."/>
            <person name="Cenci A."/>
            <person name="Combes M.C."/>
            <person name="Crouzillat D."/>
            <person name="Da Silva C."/>
            <person name="Daddiego L."/>
            <person name="De Bellis F."/>
            <person name="Dussert S."/>
            <person name="Garsmeur O."/>
            <person name="Gayraud T."/>
            <person name="Guignon V."/>
            <person name="Jahn K."/>
            <person name="Jamilloux V."/>
            <person name="Joet T."/>
            <person name="Labadie K."/>
            <person name="Lan T."/>
            <person name="Leclercq J."/>
            <person name="Lepelley M."/>
            <person name="Leroy T."/>
            <person name="Li L.T."/>
            <person name="Librado P."/>
            <person name="Lopez L."/>
            <person name="Munoz A."/>
            <person name="Noel B."/>
            <person name="Pallavicini A."/>
            <person name="Perrotta G."/>
            <person name="Poncet V."/>
            <person name="Pot D."/>
            <person name="Priyono X."/>
            <person name="Rigoreau M."/>
            <person name="Rouard M."/>
            <person name="Rozas J."/>
            <person name="Tranchant-Dubreuil C."/>
            <person name="VanBuren R."/>
            <person name="Zhang Q."/>
            <person name="Andrade A.C."/>
            <person name="Argout X."/>
            <person name="Bertrand B."/>
            <person name="de Kochko A."/>
            <person name="Graziosi G."/>
            <person name="Henry R.J."/>
            <person name="Jayarama X."/>
            <person name="Ming R."/>
            <person name="Nagai C."/>
            <person name="Rounsley S."/>
            <person name="Sankoff D."/>
            <person name="Giuliano G."/>
            <person name="Albert V.A."/>
            <person name="Wincker P."/>
            <person name="Lashermes P."/>
        </authorList>
    </citation>
    <scope>NUCLEOTIDE SEQUENCE [LARGE SCALE GENOMIC DNA]</scope>
    <source>
        <strain evidence="9">cv. DH200-94</strain>
    </source>
</reference>
<feature type="transmembrane region" description="Helical" evidence="6">
    <location>
        <begin position="68"/>
        <end position="86"/>
    </location>
</feature>
<evidence type="ECO:0000256" key="6">
    <source>
        <dbReference type="RuleBase" id="RU363077"/>
    </source>
</evidence>
<dbReference type="InParanoid" id="A0A068VGR9"/>
<feature type="domain" description="EamA" evidence="7">
    <location>
        <begin position="7"/>
        <end position="130"/>
    </location>
</feature>
<evidence type="ECO:0000256" key="2">
    <source>
        <dbReference type="ARBA" id="ARBA00007635"/>
    </source>
</evidence>
<evidence type="ECO:0000256" key="5">
    <source>
        <dbReference type="ARBA" id="ARBA00023136"/>
    </source>
</evidence>
<feature type="transmembrane region" description="Helical" evidence="6">
    <location>
        <begin position="304"/>
        <end position="323"/>
    </location>
</feature>
<dbReference type="InterPro" id="IPR000620">
    <property type="entry name" value="EamA_dom"/>
</dbReference>
<feature type="transmembrane region" description="Helical" evidence="6">
    <location>
        <begin position="181"/>
        <end position="201"/>
    </location>
</feature>
<dbReference type="AlphaFoldDB" id="A0A068VGR9"/>
<evidence type="ECO:0000313" key="8">
    <source>
        <dbReference type="EMBL" id="CDP19916.1"/>
    </source>
</evidence>
<accession>A0A068VGR9</accession>
<dbReference type="OrthoDB" id="1718296at2759"/>
<dbReference type="PhylomeDB" id="A0A068VGR9"/>
<feature type="transmembrane region" description="Helical" evidence="6">
    <location>
        <begin position="34"/>
        <end position="56"/>
    </location>
</feature>
<dbReference type="PANTHER" id="PTHR31218">
    <property type="entry name" value="WAT1-RELATED PROTEIN"/>
    <property type="match status" value="1"/>
</dbReference>
<sequence>MEGYKLYLAAVSVQVFHSIMHIVSKAAIDDGFKTYILVFYRQAIATVFLAPITIFLEWKSAPPLTLMTFVKMCILSLLGFTLTWNLNNMALRYTSAPLAAAINNTIPVITFFLAVLFRMENFNLKTIPGISKFAGIALCLGGSATIAFYHGAPYLKLLVHHHLLKIHSLENPGHAPSSTTWVKGVLLMFLAYILWSSWLVLQGYLSKSYPSTLISINLQNFFGGIFSFIIAIYLERDFDEWKLGWNVRLLSAAYCGIMVNGVGFNLIAWVLRKKGPLFQAIWVPLVLLFTTCFSAVFLGEIISLGSVVGAVLLVMGLHCVLWGKIKEQSKETENCSSTVHLAQISQTAPKDEIQVGSTPKHSLPQNACSYV</sequence>
<dbReference type="GO" id="GO:0016020">
    <property type="term" value="C:membrane"/>
    <property type="evidence" value="ECO:0007669"/>
    <property type="project" value="UniProtKB-SubCell"/>
</dbReference>
<keyword evidence="4 6" id="KW-1133">Transmembrane helix</keyword>
<dbReference type="STRING" id="49390.A0A068VGR9"/>
<dbReference type="Pfam" id="PF00892">
    <property type="entry name" value="EamA"/>
    <property type="match status" value="2"/>
</dbReference>
<feature type="transmembrane region" description="Helical" evidence="6">
    <location>
        <begin position="129"/>
        <end position="149"/>
    </location>
</feature>
<dbReference type="InterPro" id="IPR037185">
    <property type="entry name" value="EmrE-like"/>
</dbReference>
<dbReference type="SUPFAM" id="SSF103481">
    <property type="entry name" value="Multidrug resistance efflux transporter EmrE"/>
    <property type="match status" value="2"/>
</dbReference>
<feature type="transmembrane region" description="Helical" evidence="6">
    <location>
        <begin position="277"/>
        <end position="298"/>
    </location>
</feature>
<keyword evidence="3 6" id="KW-0812">Transmembrane</keyword>
<comment type="subcellular location">
    <subcellularLocation>
        <location evidence="1 6">Membrane</location>
        <topology evidence="1 6">Multi-pass membrane protein</topology>
    </subcellularLocation>
</comment>
<protein>
    <recommendedName>
        <fullName evidence="6">WAT1-related protein</fullName>
    </recommendedName>
</protein>
<feature type="transmembrane region" description="Helical" evidence="6">
    <location>
        <begin position="213"/>
        <end position="234"/>
    </location>
</feature>
<evidence type="ECO:0000256" key="1">
    <source>
        <dbReference type="ARBA" id="ARBA00004141"/>
    </source>
</evidence>
<name>A0A068VGR9_COFCA</name>
<feature type="domain" description="EamA" evidence="7">
    <location>
        <begin position="183"/>
        <end position="320"/>
    </location>
</feature>
<keyword evidence="9" id="KW-1185">Reference proteome</keyword>
<dbReference type="Gramene" id="CDP19916">
    <property type="protein sequence ID" value="CDP19916"/>
    <property type="gene ID" value="GSCOC_T00008839001"/>
</dbReference>
<feature type="transmembrane region" description="Helical" evidence="6">
    <location>
        <begin position="249"/>
        <end position="270"/>
    </location>
</feature>
<dbReference type="InterPro" id="IPR030184">
    <property type="entry name" value="WAT1-related"/>
</dbReference>
<proteinExistence type="inferred from homology"/>
<gene>
    <name evidence="8" type="ORF">GSCOC_T00008839001</name>
</gene>
<dbReference type="OMA" id="LWIVMQV"/>
<dbReference type="GO" id="GO:0022857">
    <property type="term" value="F:transmembrane transporter activity"/>
    <property type="evidence" value="ECO:0007669"/>
    <property type="project" value="InterPro"/>
</dbReference>
<evidence type="ECO:0000313" key="9">
    <source>
        <dbReference type="Proteomes" id="UP000295252"/>
    </source>
</evidence>
<feature type="transmembrane region" description="Helical" evidence="6">
    <location>
        <begin position="98"/>
        <end position="117"/>
    </location>
</feature>
<evidence type="ECO:0000256" key="4">
    <source>
        <dbReference type="ARBA" id="ARBA00022989"/>
    </source>
</evidence>
<dbReference type="EMBL" id="HG739867">
    <property type="protein sequence ID" value="CDP19916.1"/>
    <property type="molecule type" value="Genomic_DNA"/>
</dbReference>
<comment type="similarity">
    <text evidence="2 6">Belongs to the drug/metabolite transporter (DMT) superfamily. Plant drug/metabolite exporter (P-DME) (TC 2.A.7.4) family.</text>
</comment>
<dbReference type="Proteomes" id="UP000295252">
    <property type="component" value="Chromosome IX"/>
</dbReference>
<feature type="transmembrane region" description="Helical" evidence="6">
    <location>
        <begin position="7"/>
        <end position="28"/>
    </location>
</feature>
<keyword evidence="5 6" id="KW-0472">Membrane</keyword>
<evidence type="ECO:0000259" key="7">
    <source>
        <dbReference type="Pfam" id="PF00892"/>
    </source>
</evidence>